<evidence type="ECO:0000256" key="2">
    <source>
        <dbReference type="PIRSR" id="PIRSR602401-1"/>
    </source>
</evidence>
<gene>
    <name evidence="3" type="ORF">CC86DRAFT_335164</name>
</gene>
<dbReference type="PRINTS" id="PR00385">
    <property type="entry name" value="P450"/>
</dbReference>
<evidence type="ECO:0000313" key="4">
    <source>
        <dbReference type="Proteomes" id="UP000799424"/>
    </source>
</evidence>
<dbReference type="GO" id="GO:0004497">
    <property type="term" value="F:monooxygenase activity"/>
    <property type="evidence" value="ECO:0007669"/>
    <property type="project" value="UniProtKB-KW"/>
</dbReference>
<comment type="similarity">
    <text evidence="1">Belongs to the cytochrome P450 family.</text>
</comment>
<dbReference type="PANTHER" id="PTHR24305:SF166">
    <property type="entry name" value="CYTOCHROME P450 12A4, MITOCHONDRIAL-RELATED"/>
    <property type="match status" value="1"/>
</dbReference>
<dbReference type="InterPro" id="IPR002401">
    <property type="entry name" value="Cyt_P450_E_grp-I"/>
</dbReference>
<keyword evidence="2" id="KW-0479">Metal-binding</keyword>
<dbReference type="Proteomes" id="UP000799424">
    <property type="component" value="Unassembled WGS sequence"/>
</dbReference>
<dbReference type="Gene3D" id="1.10.630.10">
    <property type="entry name" value="Cytochrome P450"/>
    <property type="match status" value="1"/>
</dbReference>
<keyword evidence="3" id="KW-0503">Monooxygenase</keyword>
<dbReference type="InterPro" id="IPR001128">
    <property type="entry name" value="Cyt_P450"/>
</dbReference>
<reference evidence="3" key="1">
    <citation type="journal article" date="2020" name="Stud. Mycol.">
        <title>101 Dothideomycetes genomes: a test case for predicting lifestyles and emergence of pathogens.</title>
        <authorList>
            <person name="Haridas S."/>
            <person name="Albert R."/>
            <person name="Binder M."/>
            <person name="Bloem J."/>
            <person name="Labutti K."/>
            <person name="Salamov A."/>
            <person name="Andreopoulos B."/>
            <person name="Baker S."/>
            <person name="Barry K."/>
            <person name="Bills G."/>
            <person name="Bluhm B."/>
            <person name="Cannon C."/>
            <person name="Castanera R."/>
            <person name="Culley D."/>
            <person name="Daum C."/>
            <person name="Ezra D."/>
            <person name="Gonzalez J."/>
            <person name="Henrissat B."/>
            <person name="Kuo A."/>
            <person name="Liang C."/>
            <person name="Lipzen A."/>
            <person name="Lutzoni F."/>
            <person name="Magnuson J."/>
            <person name="Mondo S."/>
            <person name="Nolan M."/>
            <person name="Ohm R."/>
            <person name="Pangilinan J."/>
            <person name="Park H.-J."/>
            <person name="Ramirez L."/>
            <person name="Alfaro M."/>
            <person name="Sun H."/>
            <person name="Tritt A."/>
            <person name="Yoshinaga Y."/>
            <person name="Zwiers L.-H."/>
            <person name="Turgeon B."/>
            <person name="Goodwin S."/>
            <person name="Spatafora J."/>
            <person name="Crous P."/>
            <person name="Grigoriev I."/>
        </authorList>
    </citation>
    <scope>NUCLEOTIDE SEQUENCE</scope>
    <source>
        <strain evidence="3">CBS 113818</strain>
    </source>
</reference>
<keyword evidence="3" id="KW-0560">Oxidoreductase</keyword>
<dbReference type="OrthoDB" id="1470350at2759"/>
<dbReference type="SUPFAM" id="SSF48264">
    <property type="entry name" value="Cytochrome P450"/>
    <property type="match status" value="1"/>
</dbReference>
<comment type="cofactor">
    <cofactor evidence="2">
        <name>heme</name>
        <dbReference type="ChEBI" id="CHEBI:30413"/>
    </cofactor>
</comment>
<name>A0A6A6ZEI6_9PLEO</name>
<dbReference type="Pfam" id="PF00067">
    <property type="entry name" value="p450"/>
    <property type="match status" value="1"/>
</dbReference>
<dbReference type="CDD" id="cd11070">
    <property type="entry name" value="CYP56-like"/>
    <property type="match status" value="1"/>
</dbReference>
<dbReference type="AlphaFoldDB" id="A0A6A6ZEI6"/>
<proteinExistence type="inferred from homology"/>
<dbReference type="GO" id="GO:0005506">
    <property type="term" value="F:iron ion binding"/>
    <property type="evidence" value="ECO:0007669"/>
    <property type="project" value="InterPro"/>
</dbReference>
<evidence type="ECO:0000256" key="1">
    <source>
        <dbReference type="ARBA" id="ARBA00010617"/>
    </source>
</evidence>
<keyword evidence="2" id="KW-0349">Heme</keyword>
<organism evidence="3 4">
    <name type="scientific">Ophiobolus disseminans</name>
    <dbReference type="NCBI Taxonomy" id="1469910"/>
    <lineage>
        <taxon>Eukaryota</taxon>
        <taxon>Fungi</taxon>
        <taxon>Dikarya</taxon>
        <taxon>Ascomycota</taxon>
        <taxon>Pezizomycotina</taxon>
        <taxon>Dothideomycetes</taxon>
        <taxon>Pleosporomycetidae</taxon>
        <taxon>Pleosporales</taxon>
        <taxon>Pleosporineae</taxon>
        <taxon>Phaeosphaeriaceae</taxon>
        <taxon>Ophiobolus</taxon>
    </lineage>
</organism>
<dbReference type="InterPro" id="IPR036396">
    <property type="entry name" value="Cyt_P450_sf"/>
</dbReference>
<sequence length="637" mass="71666">MAIALILCAVAAIAFYYLGNTYRKLQRNVAVAKSSGLPVIVIPWNTFSVFWLASHTLWTPLVKRVLRFLPAFVHGQWVDFLNPEWAYTLGHTPFEKLGKDVFLLVSPTLTHCFVADAEAITQITTRRNDFPKPLEMYRALDIYGKNLVSTEGGDWRMHRKLAAPSFGEKNNELVFNETLHHAQSLLGLWAGPDGHGNQTIVDPSSGAMNFALYIISSAGFDVRVVWPHEEGKRSAERKTEGKSMFVGSEVPAGHQMTYREALSELLHNIMITLIIPPGYLPKSPFKFHRTVGKALVEWGQYMDELYELKKSQVASGDATGGMDLFGAMIRESGILDEKSTKLQKSDLLGNAFVIMLAGHETTANTLHFALVYLAMNWGSQKRLQDDIDNIVQGNPISKWSYEEDFPKFFGGMPAAVMNETLRLMQPIINIPKSTSPGRPQQITLEGEQYTIPGGTHIFLSCSIHRNPKYWPAPFDASAEDKARDVHRFRPERWLVKTKTSDDSVDVNYDDEELRGPSGEDTSSQLFKPVKGSYIPFSDGFRSCIGRRFAQVELVAVLAVIFSQYSVELAVDDFASDDEIAKMPKGGKERREVYKKACDRANYMLREKSTSIITLQLRGVTIPLRFAKRGEERFVFDE</sequence>
<accession>A0A6A6ZEI6</accession>
<keyword evidence="4" id="KW-1185">Reference proteome</keyword>
<evidence type="ECO:0000313" key="3">
    <source>
        <dbReference type="EMBL" id="KAF2819542.1"/>
    </source>
</evidence>
<dbReference type="GO" id="GO:0020037">
    <property type="term" value="F:heme binding"/>
    <property type="evidence" value="ECO:0007669"/>
    <property type="project" value="InterPro"/>
</dbReference>
<dbReference type="PANTHER" id="PTHR24305">
    <property type="entry name" value="CYTOCHROME P450"/>
    <property type="match status" value="1"/>
</dbReference>
<feature type="binding site" description="axial binding residue" evidence="2">
    <location>
        <position position="543"/>
    </location>
    <ligand>
        <name>heme</name>
        <dbReference type="ChEBI" id="CHEBI:30413"/>
    </ligand>
    <ligandPart>
        <name>Fe</name>
        <dbReference type="ChEBI" id="CHEBI:18248"/>
    </ligandPart>
</feature>
<dbReference type="PRINTS" id="PR00463">
    <property type="entry name" value="EP450I"/>
</dbReference>
<protein>
    <submittedName>
        <fullName evidence="3">Cytochrome P450 monooxygenase-like protein</fullName>
    </submittedName>
</protein>
<dbReference type="GO" id="GO:0016705">
    <property type="term" value="F:oxidoreductase activity, acting on paired donors, with incorporation or reduction of molecular oxygen"/>
    <property type="evidence" value="ECO:0007669"/>
    <property type="project" value="InterPro"/>
</dbReference>
<dbReference type="InterPro" id="IPR050121">
    <property type="entry name" value="Cytochrome_P450_monoxygenase"/>
</dbReference>
<keyword evidence="2" id="KW-0408">Iron</keyword>
<dbReference type="EMBL" id="MU006244">
    <property type="protein sequence ID" value="KAF2819542.1"/>
    <property type="molecule type" value="Genomic_DNA"/>
</dbReference>